<evidence type="ECO:0000256" key="1">
    <source>
        <dbReference type="RuleBase" id="RU004227"/>
    </source>
</evidence>
<dbReference type="RefSeq" id="WP_077244083.1">
    <property type="nucleotide sequence ID" value="NZ_MUZR01000017.1"/>
</dbReference>
<dbReference type="InterPro" id="IPR017788">
    <property type="entry name" value="Hda"/>
</dbReference>
<comment type="similarity">
    <text evidence="1">Belongs to the DnaA family.</text>
</comment>
<accession>A0A1V2ZZ65</accession>
<dbReference type="CDD" id="cd01120">
    <property type="entry name" value="RecA-like_superfamily"/>
    <property type="match status" value="1"/>
</dbReference>
<comment type="caution">
    <text evidence="4">The sequence shown here is derived from an EMBL/GenBank/DDBJ whole genome shotgun (WGS) entry which is preliminary data.</text>
</comment>
<dbReference type="AlphaFoldDB" id="A0A1V2ZZ65"/>
<evidence type="ECO:0000259" key="3">
    <source>
        <dbReference type="Pfam" id="PF22688"/>
    </source>
</evidence>
<dbReference type="NCBIfam" id="TIGR03420">
    <property type="entry name" value="DnaA_homol_Hda"/>
    <property type="match status" value="1"/>
</dbReference>
<evidence type="ECO:0000313" key="4">
    <source>
        <dbReference type="EMBL" id="OOC10361.1"/>
    </source>
</evidence>
<dbReference type="InterPro" id="IPR020591">
    <property type="entry name" value="Chromosome_initiator_DnaA-like"/>
</dbReference>
<evidence type="ECO:0000313" key="5">
    <source>
        <dbReference type="Proteomes" id="UP000189177"/>
    </source>
</evidence>
<dbReference type="PANTHER" id="PTHR30050:SF5">
    <property type="entry name" value="DNAA REGULATORY INACTIVATOR HDA"/>
    <property type="match status" value="1"/>
</dbReference>
<name>A0A1V2ZZ65_9GAMM</name>
<proteinExistence type="inferred from homology"/>
<gene>
    <name evidence="4" type="ORF">B1A74_06080</name>
</gene>
<dbReference type="Pfam" id="PF00308">
    <property type="entry name" value="Bac_DnaA"/>
    <property type="match status" value="1"/>
</dbReference>
<dbReference type="Proteomes" id="UP000189177">
    <property type="component" value="Unassembled WGS sequence"/>
</dbReference>
<feature type="domain" description="Chromosomal replication initiator protein DnaA ATPAse" evidence="2">
    <location>
        <begin position="32"/>
        <end position="167"/>
    </location>
</feature>
<dbReference type="SUPFAM" id="SSF52540">
    <property type="entry name" value="P-loop containing nucleoside triphosphate hydrolases"/>
    <property type="match status" value="1"/>
</dbReference>
<dbReference type="EMBL" id="MUZR01000017">
    <property type="protein sequence ID" value="OOC10361.1"/>
    <property type="molecule type" value="Genomic_DNA"/>
</dbReference>
<dbReference type="STRING" id="252474.B1A74_06080"/>
<dbReference type="GO" id="GO:0006270">
    <property type="term" value="P:DNA replication initiation"/>
    <property type="evidence" value="ECO:0007669"/>
    <property type="project" value="TreeGrafter"/>
</dbReference>
<dbReference type="Gene3D" id="1.10.8.60">
    <property type="match status" value="1"/>
</dbReference>
<dbReference type="Gene3D" id="3.40.50.300">
    <property type="entry name" value="P-loop containing nucleotide triphosphate hydrolases"/>
    <property type="match status" value="1"/>
</dbReference>
<reference evidence="4 5" key="1">
    <citation type="submission" date="2017-02" db="EMBL/GenBank/DDBJ databases">
        <title>Genomic diversity within the haloalkaliphilic genus Thioalkalivibrio.</title>
        <authorList>
            <person name="Ahn A.-C."/>
            <person name="Meier-Kolthoff J."/>
            <person name="Overmars L."/>
            <person name="Richter M."/>
            <person name="Woyke T."/>
            <person name="Sorokin D.Y."/>
            <person name="Muyzer G."/>
        </authorList>
    </citation>
    <scope>NUCLEOTIDE SEQUENCE [LARGE SCALE GENOMIC DNA]</scope>
    <source>
        <strain evidence="4 5">HL17</strain>
    </source>
</reference>
<dbReference type="Pfam" id="PF22688">
    <property type="entry name" value="Hda_lid"/>
    <property type="match status" value="1"/>
</dbReference>
<dbReference type="InterPro" id="IPR013317">
    <property type="entry name" value="DnaA_dom"/>
</dbReference>
<keyword evidence="1" id="KW-0235">DNA replication</keyword>
<organism evidence="4 5">
    <name type="scientific">Thioalkalivibrio halophilus</name>
    <dbReference type="NCBI Taxonomy" id="252474"/>
    <lineage>
        <taxon>Bacteria</taxon>
        <taxon>Pseudomonadati</taxon>
        <taxon>Pseudomonadota</taxon>
        <taxon>Gammaproteobacteria</taxon>
        <taxon>Chromatiales</taxon>
        <taxon>Ectothiorhodospiraceae</taxon>
        <taxon>Thioalkalivibrio</taxon>
    </lineage>
</organism>
<keyword evidence="5" id="KW-1185">Reference proteome</keyword>
<sequence>MTRDPASVDTDVAQLPLDLRLRDASRFVEYHAEANRIARDTVESLGRNAGLSQPQVYLHGPGATGKTHLLQAACHVAHERGDRAAYLPLAELATAPPAAVLDGLERAGLVALDDLAAVVGSPAWDEALFGLLNRLRDAGCRVLLAAPEPPDDMGATLPDLSSRLGWGPVFRLEPPEEEDLRRILVDRARRRGLEMPDAVAAYVLRHQRRDVAALLALLERLDLAALAEQRRLTIPFVRDQLARSAAD</sequence>
<protein>
    <submittedName>
        <fullName evidence="4">DnaA regulatory inactivator Hda</fullName>
    </submittedName>
</protein>
<dbReference type="PANTHER" id="PTHR30050">
    <property type="entry name" value="CHROMOSOMAL REPLICATION INITIATOR PROTEIN DNAA"/>
    <property type="match status" value="1"/>
</dbReference>
<dbReference type="GO" id="GO:0032297">
    <property type="term" value="P:negative regulation of DNA-templated DNA replication initiation"/>
    <property type="evidence" value="ECO:0007669"/>
    <property type="project" value="InterPro"/>
</dbReference>
<evidence type="ECO:0000259" key="2">
    <source>
        <dbReference type="Pfam" id="PF00308"/>
    </source>
</evidence>
<feature type="domain" description="Hda lid" evidence="3">
    <location>
        <begin position="178"/>
        <end position="241"/>
    </location>
</feature>
<dbReference type="InterPro" id="IPR027417">
    <property type="entry name" value="P-loop_NTPase"/>
</dbReference>
<dbReference type="InterPro" id="IPR055199">
    <property type="entry name" value="Hda_lid"/>
</dbReference>
<dbReference type="PRINTS" id="PR00051">
    <property type="entry name" value="DNAA"/>
</dbReference>
<dbReference type="OrthoDB" id="9784878at2"/>